<organism evidence="3 4">
    <name type="scientific">Streptomyces broussonetiae</name>
    <dbReference type="NCBI Taxonomy" id="2686304"/>
    <lineage>
        <taxon>Bacteria</taxon>
        <taxon>Bacillati</taxon>
        <taxon>Actinomycetota</taxon>
        <taxon>Actinomycetes</taxon>
        <taxon>Kitasatosporales</taxon>
        <taxon>Streptomycetaceae</taxon>
        <taxon>Streptomyces</taxon>
    </lineage>
</organism>
<dbReference type="InterPro" id="IPR000182">
    <property type="entry name" value="GNAT_dom"/>
</dbReference>
<dbReference type="RefSeq" id="WP_376735482.1">
    <property type="nucleotide sequence ID" value="NZ_JAYMRP010000037.1"/>
</dbReference>
<feature type="region of interest" description="Disordered" evidence="1">
    <location>
        <begin position="80"/>
        <end position="108"/>
    </location>
</feature>
<feature type="compositionally biased region" description="Basic and acidic residues" evidence="1">
    <location>
        <begin position="91"/>
        <end position="103"/>
    </location>
</feature>
<feature type="domain" description="N-acetyltransferase" evidence="2">
    <location>
        <begin position="6"/>
        <end position="63"/>
    </location>
</feature>
<evidence type="ECO:0000259" key="2">
    <source>
        <dbReference type="Pfam" id="PF13302"/>
    </source>
</evidence>
<dbReference type="Gene3D" id="3.40.630.30">
    <property type="match status" value="1"/>
</dbReference>
<evidence type="ECO:0000256" key="1">
    <source>
        <dbReference type="SAM" id="MobiDB-lite"/>
    </source>
</evidence>
<dbReference type="InterPro" id="IPR016181">
    <property type="entry name" value="Acyl_CoA_acyltransferase"/>
</dbReference>
<keyword evidence="4" id="KW-1185">Reference proteome</keyword>
<dbReference type="Proteomes" id="UP001585080">
    <property type="component" value="Unassembled WGS sequence"/>
</dbReference>
<evidence type="ECO:0000313" key="3">
    <source>
        <dbReference type="EMBL" id="MFB8776977.1"/>
    </source>
</evidence>
<name>A0ABV5EJF7_9ACTN</name>
<dbReference type="Pfam" id="PF13302">
    <property type="entry name" value="Acetyltransf_3"/>
    <property type="match status" value="1"/>
</dbReference>
<sequence>MGHRQPHRLAHIGLGLLPSARGKGYGTDVGAVPCHDGFVVRGLHRLRIETLADNAAMLRSAERKRLRLRGRAAVLGLGDGRGAARAPRPGLEARNRAQGDMDAQKAPAWPNVLDPATKVYRDGEVFTGPVKVTAPFCVTIGFGTP</sequence>
<comment type="caution">
    <text evidence="3">The sequence shown here is derived from an EMBL/GenBank/DDBJ whole genome shotgun (WGS) entry which is preliminary data.</text>
</comment>
<evidence type="ECO:0000313" key="4">
    <source>
        <dbReference type="Proteomes" id="UP001585080"/>
    </source>
</evidence>
<proteinExistence type="predicted"/>
<reference evidence="3 4" key="1">
    <citation type="submission" date="2024-01" db="EMBL/GenBank/DDBJ databases">
        <title>Genome mining of biosynthetic gene clusters to explore secondary metabolites of Streptomyces sp.</title>
        <authorList>
            <person name="Baig A."/>
            <person name="Ajitkumar Shintre N."/>
            <person name="Kumar H."/>
            <person name="Anbarasu A."/>
            <person name="Ramaiah S."/>
        </authorList>
    </citation>
    <scope>NUCLEOTIDE SEQUENCE [LARGE SCALE GENOMIC DNA]</scope>
    <source>
        <strain evidence="3 4">A57</strain>
    </source>
</reference>
<dbReference type="SUPFAM" id="SSF55729">
    <property type="entry name" value="Acyl-CoA N-acyltransferases (Nat)"/>
    <property type="match status" value="1"/>
</dbReference>
<gene>
    <name evidence="3" type="ORF">VSS16_30290</name>
</gene>
<dbReference type="EMBL" id="JAYMRP010000037">
    <property type="protein sequence ID" value="MFB8776977.1"/>
    <property type="molecule type" value="Genomic_DNA"/>
</dbReference>
<accession>A0ABV5EJF7</accession>
<protein>
    <submittedName>
        <fullName evidence="3">GNAT family N-acetyltransferase</fullName>
    </submittedName>
</protein>